<gene>
    <name evidence="1" type="ORF">DVS28_b0076</name>
</gene>
<accession>A0A346Y5U9</accession>
<geneLocation type="plasmid" evidence="2">
    <name>pedy32-46i</name>
</geneLocation>
<evidence type="ECO:0000313" key="2">
    <source>
        <dbReference type="Proteomes" id="UP000264006"/>
    </source>
</evidence>
<evidence type="ECO:0000313" key="1">
    <source>
        <dbReference type="EMBL" id="AXV09846.1"/>
    </source>
</evidence>
<name>A0A346Y5U9_9ACTN</name>
<reference evidence="1 2" key="1">
    <citation type="submission" date="2018-09" db="EMBL/GenBank/DDBJ databases">
        <title>Complete genome sequence of Euzebya sp. DY32-46 isolated from seawater of Pacific Ocean.</title>
        <authorList>
            <person name="Xu L."/>
            <person name="Wu Y.-H."/>
            <person name="Xu X.-W."/>
        </authorList>
    </citation>
    <scope>NUCLEOTIDE SEQUENCE [LARGE SCALE GENOMIC DNA]</scope>
    <source>
        <strain evidence="1 2">DY32-46</strain>
        <plasmid evidence="2">pedy32-46i</plasmid>
    </source>
</reference>
<dbReference type="EMBL" id="CP031166">
    <property type="protein sequence ID" value="AXV09846.1"/>
    <property type="molecule type" value="Genomic_DNA"/>
</dbReference>
<protein>
    <submittedName>
        <fullName evidence="1">Uncharacterized protein</fullName>
    </submittedName>
</protein>
<organism evidence="1 2">
    <name type="scientific">Euzebya pacifica</name>
    <dbReference type="NCBI Taxonomy" id="1608957"/>
    <lineage>
        <taxon>Bacteria</taxon>
        <taxon>Bacillati</taxon>
        <taxon>Actinomycetota</taxon>
        <taxon>Nitriliruptoria</taxon>
        <taxon>Euzebyales</taxon>
    </lineage>
</organism>
<sequence>MGLWEGRFAASAIGWPMWPDGRIIAPAGGSLSLLSAGWTVQPAPVVW</sequence>
<proteinExistence type="predicted"/>
<dbReference type="KEGG" id="euz:DVS28_b0076"/>
<dbReference type="AlphaFoldDB" id="A0A346Y5U9"/>
<keyword evidence="2" id="KW-1185">Reference proteome</keyword>
<keyword evidence="1" id="KW-0614">Plasmid</keyword>
<dbReference type="Proteomes" id="UP000264006">
    <property type="component" value="Plasmid pEDY32-46I"/>
</dbReference>